<protein>
    <submittedName>
        <fullName evidence="2">Uncharacterized protein</fullName>
    </submittedName>
</protein>
<keyword evidence="1" id="KW-1133">Transmembrane helix</keyword>
<dbReference type="EMBL" id="BMOE01000008">
    <property type="protein sequence ID" value="GGJ80253.1"/>
    <property type="molecule type" value="Genomic_DNA"/>
</dbReference>
<feature type="transmembrane region" description="Helical" evidence="1">
    <location>
        <begin position="78"/>
        <end position="97"/>
    </location>
</feature>
<sequence>MTAPADLHPAEPQGRATPLHFALGYGAGVLVYLLVRLLGGLNPNPCEGQTVVALIAPLLLGPGGLGLAASQWNRPPRAIFGLGLVVASLFPALFLGARDIAGLRNFGCAGGYVVISPMTGKGFSETTLTAGTRQQLRVRVGGFDVKARPDRFTLQAQATNPLKATPAPVTVTLARTQDVQLGQEVPLTLSAAPDGPTQQYTVNVNVVQEGGRTASGTLTVNVEGRAR</sequence>
<proteinExistence type="predicted"/>
<keyword evidence="1" id="KW-0472">Membrane</keyword>
<gene>
    <name evidence="2" type="ORF">GCM10008939_25170</name>
</gene>
<evidence type="ECO:0000256" key="1">
    <source>
        <dbReference type="SAM" id="Phobius"/>
    </source>
</evidence>
<organism evidence="2 3">
    <name type="scientific">Deinococcus aquiradiocola</name>
    <dbReference type="NCBI Taxonomy" id="393059"/>
    <lineage>
        <taxon>Bacteria</taxon>
        <taxon>Thermotogati</taxon>
        <taxon>Deinococcota</taxon>
        <taxon>Deinococci</taxon>
        <taxon>Deinococcales</taxon>
        <taxon>Deinococcaceae</taxon>
        <taxon>Deinococcus</taxon>
    </lineage>
</organism>
<evidence type="ECO:0000313" key="2">
    <source>
        <dbReference type="EMBL" id="GGJ80253.1"/>
    </source>
</evidence>
<dbReference type="RefSeq" id="WP_188963620.1">
    <property type="nucleotide sequence ID" value="NZ_BMOE01000008.1"/>
</dbReference>
<feature type="transmembrane region" description="Helical" evidence="1">
    <location>
        <begin position="20"/>
        <end position="39"/>
    </location>
</feature>
<evidence type="ECO:0000313" key="3">
    <source>
        <dbReference type="Proteomes" id="UP000635726"/>
    </source>
</evidence>
<comment type="caution">
    <text evidence="2">The sequence shown here is derived from an EMBL/GenBank/DDBJ whole genome shotgun (WGS) entry which is preliminary data.</text>
</comment>
<reference evidence="2" key="1">
    <citation type="journal article" date="2014" name="Int. J. Syst. Evol. Microbiol.">
        <title>Complete genome sequence of Corynebacterium casei LMG S-19264T (=DSM 44701T), isolated from a smear-ripened cheese.</title>
        <authorList>
            <consortium name="US DOE Joint Genome Institute (JGI-PGF)"/>
            <person name="Walter F."/>
            <person name="Albersmeier A."/>
            <person name="Kalinowski J."/>
            <person name="Ruckert C."/>
        </authorList>
    </citation>
    <scope>NUCLEOTIDE SEQUENCE</scope>
    <source>
        <strain evidence="2">JCM 14371</strain>
    </source>
</reference>
<dbReference type="Proteomes" id="UP000635726">
    <property type="component" value="Unassembled WGS sequence"/>
</dbReference>
<keyword evidence="3" id="KW-1185">Reference proteome</keyword>
<name>A0A917PIA1_9DEIO</name>
<dbReference type="AlphaFoldDB" id="A0A917PIA1"/>
<feature type="transmembrane region" description="Helical" evidence="1">
    <location>
        <begin position="51"/>
        <end position="72"/>
    </location>
</feature>
<keyword evidence="1" id="KW-0812">Transmembrane</keyword>
<accession>A0A917PIA1</accession>
<reference evidence="2" key="2">
    <citation type="submission" date="2020-09" db="EMBL/GenBank/DDBJ databases">
        <authorList>
            <person name="Sun Q."/>
            <person name="Ohkuma M."/>
        </authorList>
    </citation>
    <scope>NUCLEOTIDE SEQUENCE</scope>
    <source>
        <strain evidence="2">JCM 14371</strain>
    </source>
</reference>